<reference evidence="2 3" key="1">
    <citation type="submission" date="2016-10" db="EMBL/GenBank/DDBJ databases">
        <title>Comparative genomics of Bacillus thuringiensis reveals a path to pathogens against multiple invertebrate hosts.</title>
        <authorList>
            <person name="Zheng J."/>
            <person name="Gao Q."/>
            <person name="Liu H."/>
            <person name="Peng D."/>
            <person name="Ruan L."/>
            <person name="Sun M."/>
        </authorList>
    </citation>
    <scope>NUCLEOTIDE SEQUENCE [LARGE SCALE GENOMIC DNA]</scope>
    <source>
        <strain evidence="2">BGSC 4W1</strain>
    </source>
</reference>
<proteinExistence type="predicted"/>
<keyword evidence="1" id="KW-1133">Transmembrane helix</keyword>
<gene>
    <name evidence="2" type="ORF">BK769_32935</name>
</gene>
<keyword evidence="1" id="KW-0812">Transmembrane</keyword>
<dbReference type="SUPFAM" id="SSF103473">
    <property type="entry name" value="MFS general substrate transporter"/>
    <property type="match status" value="1"/>
</dbReference>
<dbReference type="InterPro" id="IPR036259">
    <property type="entry name" value="MFS_trans_sf"/>
</dbReference>
<evidence type="ECO:0000313" key="2">
    <source>
        <dbReference type="EMBL" id="OTZ66371.1"/>
    </source>
</evidence>
<name>A0A9X6PMW0_BACUK</name>
<dbReference type="Proteomes" id="UP000195087">
    <property type="component" value="Unassembled WGS sequence"/>
</dbReference>
<feature type="transmembrane region" description="Helical" evidence="1">
    <location>
        <begin position="20"/>
        <end position="40"/>
    </location>
</feature>
<evidence type="ECO:0000313" key="3">
    <source>
        <dbReference type="Proteomes" id="UP000195087"/>
    </source>
</evidence>
<evidence type="ECO:0000256" key="1">
    <source>
        <dbReference type="SAM" id="Phobius"/>
    </source>
</evidence>
<dbReference type="EMBL" id="NFEH01000130">
    <property type="protein sequence ID" value="OTZ66371.1"/>
    <property type="molecule type" value="Genomic_DNA"/>
</dbReference>
<dbReference type="AlphaFoldDB" id="A0A9X6PMW0"/>
<protein>
    <submittedName>
        <fullName evidence="2">MFS transporter</fullName>
    </submittedName>
</protein>
<organism evidence="2 3">
    <name type="scientific">Bacillus thuringiensis serovar kumamotoensis</name>
    <dbReference type="NCBI Taxonomy" id="132267"/>
    <lineage>
        <taxon>Bacteria</taxon>
        <taxon>Bacillati</taxon>
        <taxon>Bacillota</taxon>
        <taxon>Bacilli</taxon>
        <taxon>Bacillales</taxon>
        <taxon>Bacillaceae</taxon>
        <taxon>Bacillus</taxon>
        <taxon>Bacillus cereus group</taxon>
    </lineage>
</organism>
<accession>A0A9X6PMW0</accession>
<sequence length="50" mass="5576">MVLGPVLGLWLIKSFSFHYLFLLCTGLALVAFILELGTKITSIQHASKKR</sequence>
<keyword evidence="1" id="KW-0472">Membrane</keyword>
<comment type="caution">
    <text evidence="2">The sequence shown here is derived from an EMBL/GenBank/DDBJ whole genome shotgun (WGS) entry which is preliminary data.</text>
</comment>